<dbReference type="EMBL" id="BDRX01000090">
    <property type="protein sequence ID" value="GBF97015.1"/>
    <property type="molecule type" value="Genomic_DNA"/>
</dbReference>
<evidence type="ECO:0000313" key="10">
    <source>
        <dbReference type="EMBL" id="GBF97015.1"/>
    </source>
</evidence>
<dbReference type="InterPro" id="IPR011009">
    <property type="entry name" value="Kinase-like_dom_sf"/>
</dbReference>
<dbReference type="STRING" id="307507.A0A2V0PIY7"/>
<dbReference type="PANTHER" id="PTHR45647">
    <property type="entry name" value="OS02G0152300 PROTEIN"/>
    <property type="match status" value="1"/>
</dbReference>
<protein>
    <recommendedName>
        <fullName evidence="9">Protein kinase domain-containing protein</fullName>
    </recommendedName>
</protein>
<name>A0A2V0PIY7_9CHLO</name>
<feature type="binding site" evidence="7">
    <location>
        <position position="53"/>
    </location>
    <ligand>
        <name>ATP</name>
        <dbReference type="ChEBI" id="CHEBI:30616"/>
    </ligand>
</feature>
<dbReference type="SUPFAM" id="SSF56112">
    <property type="entry name" value="Protein kinase-like (PK-like)"/>
    <property type="match status" value="1"/>
</dbReference>
<dbReference type="Gene3D" id="1.10.510.10">
    <property type="entry name" value="Transferase(Phosphotransferase) domain 1"/>
    <property type="match status" value="1"/>
</dbReference>
<dbReference type="AlphaFoldDB" id="A0A2V0PIY7"/>
<dbReference type="InterPro" id="IPR051348">
    <property type="entry name" value="U-box_ubiquitin_ligases"/>
</dbReference>
<evidence type="ECO:0000256" key="5">
    <source>
        <dbReference type="ARBA" id="ARBA00022786"/>
    </source>
</evidence>
<dbReference type="InterPro" id="IPR008271">
    <property type="entry name" value="Ser/Thr_kinase_AS"/>
</dbReference>
<evidence type="ECO:0000259" key="9">
    <source>
        <dbReference type="PROSITE" id="PS50011"/>
    </source>
</evidence>
<gene>
    <name evidence="10" type="ORF">Rsub_09812</name>
</gene>
<keyword evidence="1 8" id="KW-0723">Serine/threonine-protein kinase</keyword>
<keyword evidence="6 7" id="KW-0067">ATP-binding</keyword>
<keyword evidence="11" id="KW-1185">Reference proteome</keyword>
<comment type="similarity">
    <text evidence="8">Belongs to the protein kinase superfamily.</text>
</comment>
<dbReference type="GO" id="GO:0005524">
    <property type="term" value="F:ATP binding"/>
    <property type="evidence" value="ECO:0007669"/>
    <property type="project" value="UniProtKB-UniRule"/>
</dbReference>
<dbReference type="PROSITE" id="PS50011">
    <property type="entry name" value="PROTEIN_KINASE_DOM"/>
    <property type="match status" value="1"/>
</dbReference>
<dbReference type="PROSITE" id="PS00107">
    <property type="entry name" value="PROTEIN_KINASE_ATP"/>
    <property type="match status" value="1"/>
</dbReference>
<dbReference type="GO" id="GO:0004674">
    <property type="term" value="F:protein serine/threonine kinase activity"/>
    <property type="evidence" value="ECO:0007669"/>
    <property type="project" value="UniProtKB-KW"/>
</dbReference>
<dbReference type="PANTHER" id="PTHR45647:SF139">
    <property type="entry name" value="OS02G0152300 PROTEIN"/>
    <property type="match status" value="1"/>
</dbReference>
<evidence type="ECO:0000256" key="8">
    <source>
        <dbReference type="RuleBase" id="RU000304"/>
    </source>
</evidence>
<dbReference type="InterPro" id="IPR001245">
    <property type="entry name" value="Ser-Thr/Tyr_kinase_cat_dom"/>
</dbReference>
<dbReference type="InterPro" id="IPR000719">
    <property type="entry name" value="Prot_kinase_dom"/>
</dbReference>
<evidence type="ECO:0000256" key="6">
    <source>
        <dbReference type="ARBA" id="ARBA00022840"/>
    </source>
</evidence>
<keyword evidence="2" id="KW-0808">Transferase</keyword>
<accession>A0A2V0PIY7</accession>
<dbReference type="OrthoDB" id="2013833at2759"/>
<dbReference type="FunCoup" id="A0A2V0PIY7">
    <property type="interactions" value="2438"/>
</dbReference>
<keyword evidence="3 7" id="KW-0547">Nucleotide-binding</keyword>
<evidence type="ECO:0000256" key="2">
    <source>
        <dbReference type="ARBA" id="ARBA00022679"/>
    </source>
</evidence>
<evidence type="ECO:0000256" key="3">
    <source>
        <dbReference type="ARBA" id="ARBA00022741"/>
    </source>
</evidence>
<dbReference type="PROSITE" id="PS00108">
    <property type="entry name" value="PROTEIN_KINASE_ST"/>
    <property type="match status" value="1"/>
</dbReference>
<keyword evidence="4" id="KW-0418">Kinase</keyword>
<dbReference type="SMART" id="SM00220">
    <property type="entry name" value="S_TKc"/>
    <property type="match status" value="1"/>
</dbReference>
<evidence type="ECO:0000313" key="11">
    <source>
        <dbReference type="Proteomes" id="UP000247498"/>
    </source>
</evidence>
<dbReference type="PIRSF" id="PIRSF000654">
    <property type="entry name" value="Integrin-linked_kinase"/>
    <property type="match status" value="1"/>
</dbReference>
<dbReference type="Proteomes" id="UP000247498">
    <property type="component" value="Unassembled WGS sequence"/>
</dbReference>
<feature type="domain" description="Protein kinase" evidence="9">
    <location>
        <begin position="26"/>
        <end position="309"/>
    </location>
</feature>
<sequence>MDEALAASAGIRHYSPDDIASVTGGFNELALIGEGGFGRVFRGMLSSTPVAIKVMDGSGLQGRAEFANELQLLSRLRHPHLVRLLGFCSGGAGSHGGGGNAGACAAALVYELMPGGGIDAHLVAKGGRASLPWCCRIRCAAQAGAALAHLHAQDPPVVHRDVKPANILVDGALNAKLGDVGLAAAARDGALTGAAREAGRDASSIAGEWPYLAPELRADGRHSLKTDVYAWGVSMLQLATGATDAVATLPARAREAVASGRGRQLLDPGAGHWDAFAGEQLLVLGLWCCSDAPEERPVMSVVAARLARLAAAAA</sequence>
<dbReference type="Pfam" id="PF07714">
    <property type="entry name" value="PK_Tyr_Ser-Thr"/>
    <property type="match status" value="1"/>
</dbReference>
<comment type="caution">
    <text evidence="10">The sequence shown here is derived from an EMBL/GenBank/DDBJ whole genome shotgun (WGS) entry which is preliminary data.</text>
</comment>
<dbReference type="InterPro" id="IPR017441">
    <property type="entry name" value="Protein_kinase_ATP_BS"/>
</dbReference>
<evidence type="ECO:0000256" key="1">
    <source>
        <dbReference type="ARBA" id="ARBA00022527"/>
    </source>
</evidence>
<dbReference type="InParanoid" id="A0A2V0PIY7"/>
<keyword evidence="5" id="KW-0833">Ubl conjugation pathway</keyword>
<evidence type="ECO:0000256" key="7">
    <source>
        <dbReference type="PROSITE-ProRule" id="PRU10141"/>
    </source>
</evidence>
<evidence type="ECO:0000256" key="4">
    <source>
        <dbReference type="ARBA" id="ARBA00022777"/>
    </source>
</evidence>
<reference evidence="10 11" key="1">
    <citation type="journal article" date="2018" name="Sci. Rep.">
        <title>Raphidocelis subcapitata (=Pseudokirchneriella subcapitata) provides an insight into genome evolution and environmental adaptations in the Sphaeropleales.</title>
        <authorList>
            <person name="Suzuki S."/>
            <person name="Yamaguchi H."/>
            <person name="Nakajima N."/>
            <person name="Kawachi M."/>
        </authorList>
    </citation>
    <scope>NUCLEOTIDE SEQUENCE [LARGE SCALE GENOMIC DNA]</scope>
    <source>
        <strain evidence="10 11">NIES-35</strain>
    </source>
</reference>
<dbReference type="Gene3D" id="3.30.200.20">
    <property type="entry name" value="Phosphorylase Kinase, domain 1"/>
    <property type="match status" value="1"/>
</dbReference>
<proteinExistence type="inferred from homology"/>
<organism evidence="10 11">
    <name type="scientific">Raphidocelis subcapitata</name>
    <dbReference type="NCBI Taxonomy" id="307507"/>
    <lineage>
        <taxon>Eukaryota</taxon>
        <taxon>Viridiplantae</taxon>
        <taxon>Chlorophyta</taxon>
        <taxon>core chlorophytes</taxon>
        <taxon>Chlorophyceae</taxon>
        <taxon>CS clade</taxon>
        <taxon>Sphaeropleales</taxon>
        <taxon>Selenastraceae</taxon>
        <taxon>Raphidocelis</taxon>
    </lineage>
</organism>